<comment type="similarity">
    <text evidence="3">Belongs to the nitronate monooxygenase family. NMO class I subfamily.</text>
</comment>
<evidence type="ECO:0000256" key="1">
    <source>
        <dbReference type="ARBA" id="ARBA00001917"/>
    </source>
</evidence>
<evidence type="ECO:0000256" key="9">
    <source>
        <dbReference type="ARBA" id="ARBA00023033"/>
    </source>
</evidence>
<comment type="cofactor">
    <cofactor evidence="1">
        <name>FMN</name>
        <dbReference type="ChEBI" id="CHEBI:58210"/>
    </cofactor>
</comment>
<evidence type="ECO:0000256" key="6">
    <source>
        <dbReference type="ARBA" id="ARBA00022630"/>
    </source>
</evidence>
<gene>
    <name evidence="12" type="ORF">ERX40_09130</name>
</gene>
<dbReference type="OrthoDB" id="9778912at2"/>
<evidence type="ECO:0000256" key="8">
    <source>
        <dbReference type="ARBA" id="ARBA00023002"/>
    </source>
</evidence>
<evidence type="ECO:0000256" key="5">
    <source>
        <dbReference type="ARBA" id="ARBA00022575"/>
    </source>
</evidence>
<comment type="caution">
    <text evidence="12">The sequence shown here is derived from an EMBL/GenBank/DDBJ whole genome shotgun (WGS) entry which is preliminary data.</text>
</comment>
<keyword evidence="7" id="KW-0288">FMN</keyword>
<dbReference type="SUPFAM" id="SSF51412">
    <property type="entry name" value="Inosine monophosphate dehydrogenase (IMPDH)"/>
    <property type="match status" value="1"/>
</dbReference>
<dbReference type="Gene3D" id="3.20.20.70">
    <property type="entry name" value="Aldolase class I"/>
    <property type="match status" value="1"/>
</dbReference>
<keyword evidence="9 12" id="KW-0503">Monooxygenase</keyword>
<keyword evidence="13" id="KW-1185">Reference proteome</keyword>
<keyword evidence="6" id="KW-0285">Flavoprotein</keyword>
<evidence type="ECO:0000256" key="7">
    <source>
        <dbReference type="ARBA" id="ARBA00022643"/>
    </source>
</evidence>
<name>A0A9Q8CJE7_9STAP</name>
<evidence type="ECO:0000313" key="13">
    <source>
        <dbReference type="Proteomes" id="UP000295280"/>
    </source>
</evidence>
<dbReference type="PANTHER" id="PTHR42747">
    <property type="entry name" value="NITRONATE MONOOXYGENASE-RELATED"/>
    <property type="match status" value="1"/>
</dbReference>
<dbReference type="PANTHER" id="PTHR42747:SF3">
    <property type="entry name" value="NITRONATE MONOOXYGENASE-RELATED"/>
    <property type="match status" value="1"/>
</dbReference>
<comment type="catalytic activity">
    <reaction evidence="11">
        <text>3 propionate 3-nitronate + 3 O2 + H2O = 3 3-oxopropanoate + 2 nitrate + nitrite + H2O2 + 3 H(+)</text>
        <dbReference type="Rhea" id="RHEA:57332"/>
        <dbReference type="ChEBI" id="CHEBI:15377"/>
        <dbReference type="ChEBI" id="CHEBI:15378"/>
        <dbReference type="ChEBI" id="CHEBI:15379"/>
        <dbReference type="ChEBI" id="CHEBI:16240"/>
        <dbReference type="ChEBI" id="CHEBI:16301"/>
        <dbReference type="ChEBI" id="CHEBI:17632"/>
        <dbReference type="ChEBI" id="CHEBI:33190"/>
        <dbReference type="ChEBI" id="CHEBI:136067"/>
    </reaction>
</comment>
<dbReference type="RefSeq" id="WP_133418190.1">
    <property type="nucleotide sequence ID" value="NZ_SCWD01000004.1"/>
</dbReference>
<keyword evidence="5" id="KW-0216">Detoxification</keyword>
<organism evidence="12 13">
    <name type="scientific">Macrococcus carouselicus</name>
    <dbReference type="NCBI Taxonomy" id="69969"/>
    <lineage>
        <taxon>Bacteria</taxon>
        <taxon>Bacillati</taxon>
        <taxon>Bacillota</taxon>
        <taxon>Bacilli</taxon>
        <taxon>Bacillales</taxon>
        <taxon>Staphylococcaceae</taxon>
        <taxon>Macrococcus</taxon>
    </lineage>
</organism>
<dbReference type="Pfam" id="PF03060">
    <property type="entry name" value="NMO"/>
    <property type="match status" value="1"/>
</dbReference>
<comment type="function">
    <text evidence="2">Nitronate monooxygenase that uses molecular oxygen to catalyze the oxidative denitrification of alkyl nitronates. Acts on propionate 3-nitronate (P3N), the presumed physiological substrate. Probably functions in the detoxification of P3N, a metabolic poison produced by plants and fungi as a defense mechanism.</text>
</comment>
<dbReference type="InterPro" id="IPR004136">
    <property type="entry name" value="NMO"/>
</dbReference>
<dbReference type="CDD" id="cd04730">
    <property type="entry name" value="NPD_like"/>
    <property type="match status" value="1"/>
</dbReference>
<protein>
    <recommendedName>
        <fullName evidence="4">Probable nitronate monooxygenase</fullName>
    </recommendedName>
    <alternativeName>
        <fullName evidence="10">Propionate 3-nitronate monooxygenase</fullName>
    </alternativeName>
</protein>
<evidence type="ECO:0000256" key="2">
    <source>
        <dbReference type="ARBA" id="ARBA00003535"/>
    </source>
</evidence>
<evidence type="ECO:0000256" key="3">
    <source>
        <dbReference type="ARBA" id="ARBA00009881"/>
    </source>
</evidence>
<accession>A0A9Q8CJE7</accession>
<reference evidence="12 13" key="1">
    <citation type="submission" date="2019-01" db="EMBL/GenBank/DDBJ databases">
        <title>Draft genome sequences of the type strains of six Macrococcus species.</title>
        <authorList>
            <person name="Mazhar S."/>
            <person name="Altermann E."/>
            <person name="Hill C."/>
            <person name="Mcauliffe O."/>
        </authorList>
    </citation>
    <scope>NUCLEOTIDE SEQUENCE [LARGE SCALE GENOMIC DNA]</scope>
    <source>
        <strain evidence="12 13">ATCC 51828</strain>
    </source>
</reference>
<dbReference type="EMBL" id="SCWD01000004">
    <property type="protein sequence ID" value="TDM00694.1"/>
    <property type="molecule type" value="Genomic_DNA"/>
</dbReference>
<evidence type="ECO:0000313" key="12">
    <source>
        <dbReference type="EMBL" id="TDM00694.1"/>
    </source>
</evidence>
<dbReference type="AlphaFoldDB" id="A0A9Q8CJE7"/>
<sequence length="334" mass="35742">MLNIKYPVIQAPMAGGIIPPDVAAAISNAGCLGSIAAGGLSITELESQIGTVHALTRSPFQVNLFANDYPEPYAIAAINKELNTIRQRLGIPVIESYSFTTAEPLESYVDLCIQYKVPVVSFTFGCPTPSLVDKLHDAGVTIMGTISTVGEALRMRNLGIDIVIAQGYEAGGHKGGFTDSPSIGLMALVPQVVDAIDLPVVAAGGISDRRGVQAAILLGADYIQAGTRFLNTFESTAHPLHKAAISRAYETDALYTSAFSGKTARGIRNQMMDKLSHLEIPPYPYMNIMTKDIRAAAKNQQQVDFMSNWSGQNIRSSETQSISCVIAELTASFR</sequence>
<dbReference type="Proteomes" id="UP000295280">
    <property type="component" value="Unassembled WGS sequence"/>
</dbReference>
<evidence type="ECO:0000256" key="10">
    <source>
        <dbReference type="ARBA" id="ARBA00031155"/>
    </source>
</evidence>
<evidence type="ECO:0000256" key="11">
    <source>
        <dbReference type="ARBA" id="ARBA00049401"/>
    </source>
</evidence>
<dbReference type="InterPro" id="IPR013785">
    <property type="entry name" value="Aldolase_TIM"/>
</dbReference>
<proteinExistence type="inferred from homology"/>
<keyword evidence="8" id="KW-0560">Oxidoreductase</keyword>
<dbReference type="GO" id="GO:0018580">
    <property type="term" value="F:nitronate monooxygenase activity"/>
    <property type="evidence" value="ECO:0007669"/>
    <property type="project" value="InterPro"/>
</dbReference>
<evidence type="ECO:0000256" key="4">
    <source>
        <dbReference type="ARBA" id="ARBA00013457"/>
    </source>
</evidence>
<dbReference type="GO" id="GO:0009636">
    <property type="term" value="P:response to toxic substance"/>
    <property type="evidence" value="ECO:0007669"/>
    <property type="project" value="UniProtKB-KW"/>
</dbReference>